<dbReference type="RefSeq" id="WP_380820929.1">
    <property type="nucleotide sequence ID" value="NZ_JBHTJN010000011.1"/>
</dbReference>
<evidence type="ECO:0000256" key="5">
    <source>
        <dbReference type="ARBA" id="ARBA00023027"/>
    </source>
</evidence>
<sequence>MQKLKPSDSGFWILTQASCVAIEAGDLPFGTALKMGICGLLGKKIGMWNGQPVWWVEESISQNFNYVSLRSLLHLPEQQFCLLNRAIGLNHFFKTHQFCGKCGRKVQFVKNEWAVQCVNESCGQRFYPVICPSIIVVVRRGQEMLLVNHLRHKGGIYTAVAGFVEIGETFEQCVQREVLEETGIKIKNIRYFGSQPWSFPNSQMVGFLADYDSGELKFQVDEIYDGKWQHCDDPFPELPPKGTIALQLIEATVALCKIEKISKEKQ</sequence>
<feature type="binding site" evidence="8">
    <location>
        <position position="222"/>
    </location>
    <ligand>
        <name>a divalent metal cation</name>
        <dbReference type="ChEBI" id="CHEBI:60240"/>
        <label>1</label>
    </ligand>
</feature>
<keyword evidence="11" id="KW-1185">Reference proteome</keyword>
<feature type="binding site" evidence="8">
    <location>
        <position position="181"/>
    </location>
    <ligand>
        <name>a divalent metal cation</name>
        <dbReference type="ChEBI" id="CHEBI:60240"/>
        <label>1</label>
    </ligand>
</feature>
<comment type="similarity">
    <text evidence="1 8">Belongs to the Nudix hydrolase family. NudC subfamily.</text>
</comment>
<dbReference type="SUPFAM" id="SSF55811">
    <property type="entry name" value="Nudix"/>
    <property type="match status" value="2"/>
</dbReference>
<protein>
    <recommendedName>
        <fullName evidence="8">NAD-capped RNA hydrolase NudC</fullName>
        <shortName evidence="8">DeNADding enzyme NudC</shortName>
        <ecNumber evidence="8">3.6.1.-</ecNumber>
    </recommendedName>
    <alternativeName>
        <fullName evidence="8">NADH pyrophosphatase</fullName>
        <ecNumber evidence="8">3.6.1.22</ecNumber>
    </alternativeName>
</protein>
<evidence type="ECO:0000313" key="11">
    <source>
        <dbReference type="Proteomes" id="UP001596996"/>
    </source>
</evidence>
<dbReference type="PANTHER" id="PTHR42904">
    <property type="entry name" value="NUDIX HYDROLASE, NUDC SUBFAMILY"/>
    <property type="match status" value="1"/>
</dbReference>
<dbReference type="EC" id="3.6.1.-" evidence="8"/>
<feature type="binding site" evidence="8">
    <location>
        <position position="161"/>
    </location>
    <ligand>
        <name>a divalent metal cation</name>
        <dbReference type="ChEBI" id="CHEBI:60240"/>
        <label>1</label>
    </ligand>
</feature>
<feature type="domain" description="Nudix hydrolase" evidence="9">
    <location>
        <begin position="128"/>
        <end position="252"/>
    </location>
</feature>
<accession>A0ABW3IAH0</accession>
<dbReference type="InterPro" id="IPR000086">
    <property type="entry name" value="NUDIX_hydrolase_dom"/>
</dbReference>
<feature type="binding site" evidence="8">
    <location>
        <position position="117"/>
    </location>
    <ligand>
        <name>Zn(2+)</name>
        <dbReference type="ChEBI" id="CHEBI:29105"/>
    </ligand>
</feature>
<dbReference type="GO" id="GO:0016787">
    <property type="term" value="F:hydrolase activity"/>
    <property type="evidence" value="ECO:0007669"/>
    <property type="project" value="UniProtKB-KW"/>
</dbReference>
<comment type="catalytic activity">
    <reaction evidence="7">
        <text>a 5'-end NAD(+)-phospho-ribonucleoside in mRNA + H2O = a 5'-end phospho-adenosine-phospho-ribonucleoside in mRNA + beta-nicotinamide D-ribonucleotide + 2 H(+)</text>
        <dbReference type="Rhea" id="RHEA:60876"/>
        <dbReference type="Rhea" id="RHEA-COMP:15698"/>
        <dbReference type="Rhea" id="RHEA-COMP:15719"/>
        <dbReference type="ChEBI" id="CHEBI:14649"/>
        <dbReference type="ChEBI" id="CHEBI:15377"/>
        <dbReference type="ChEBI" id="CHEBI:15378"/>
        <dbReference type="ChEBI" id="CHEBI:144029"/>
        <dbReference type="ChEBI" id="CHEBI:144051"/>
    </reaction>
    <physiologicalReaction direction="left-to-right" evidence="7">
        <dbReference type="Rhea" id="RHEA:60877"/>
    </physiologicalReaction>
</comment>
<feature type="binding site" evidence="8">
    <location>
        <position position="222"/>
    </location>
    <ligand>
        <name>a divalent metal cation</name>
        <dbReference type="ChEBI" id="CHEBI:60240"/>
        <label>3</label>
    </ligand>
</feature>
<comment type="catalytic activity">
    <reaction evidence="8">
        <text>NAD(+) + H2O = beta-nicotinamide D-ribonucleotide + AMP + 2 H(+)</text>
        <dbReference type="Rhea" id="RHEA:11800"/>
        <dbReference type="ChEBI" id="CHEBI:14649"/>
        <dbReference type="ChEBI" id="CHEBI:15377"/>
        <dbReference type="ChEBI" id="CHEBI:15378"/>
        <dbReference type="ChEBI" id="CHEBI:57540"/>
        <dbReference type="ChEBI" id="CHEBI:456215"/>
        <dbReference type="EC" id="3.6.1.22"/>
    </reaction>
</comment>
<comment type="subunit">
    <text evidence="8">Homodimer.</text>
</comment>
<comment type="cofactor">
    <cofactor evidence="8">
        <name>Zn(2+)</name>
        <dbReference type="ChEBI" id="CHEBI:29105"/>
    </cofactor>
    <text evidence="8">Binds 1 zinc ion per subunit.</text>
</comment>
<evidence type="ECO:0000256" key="7">
    <source>
        <dbReference type="ARBA" id="ARBA00023679"/>
    </source>
</evidence>
<keyword evidence="6 8" id="KW-0464">Manganese</keyword>
<keyword evidence="4 8" id="KW-0460">Magnesium</keyword>
<proteinExistence type="inferred from homology"/>
<keyword evidence="3 8" id="KW-0378">Hydrolase</keyword>
<dbReference type="InterPro" id="IPR050241">
    <property type="entry name" value="NAD-cap_RNA_hydrolase_NudC"/>
</dbReference>
<dbReference type="EC" id="3.6.1.22" evidence="8"/>
<feature type="binding site" evidence="8">
    <location>
        <position position="70"/>
    </location>
    <ligand>
        <name>substrate</name>
    </ligand>
</feature>
<evidence type="ECO:0000256" key="1">
    <source>
        <dbReference type="ARBA" id="ARBA00009595"/>
    </source>
</evidence>
<evidence type="ECO:0000259" key="9">
    <source>
        <dbReference type="PROSITE" id="PS51462"/>
    </source>
</evidence>
<comment type="caution">
    <text evidence="8">Lacks conserved residue(s) required for the propagation of feature annotation.</text>
</comment>
<keyword evidence="5 8" id="KW-0520">NAD</keyword>
<evidence type="ECO:0000256" key="8">
    <source>
        <dbReference type="HAMAP-Rule" id="MF_00297"/>
    </source>
</evidence>
<dbReference type="InterPro" id="IPR022925">
    <property type="entry name" value="RNA_Hydrolase_NudC"/>
</dbReference>
<dbReference type="EMBL" id="JBHTJN010000011">
    <property type="protein sequence ID" value="MFD0966560.1"/>
    <property type="molecule type" value="Genomic_DNA"/>
</dbReference>
<comment type="cofactor">
    <cofactor evidence="8">
        <name>Mg(2+)</name>
        <dbReference type="ChEBI" id="CHEBI:18420"/>
    </cofactor>
    <cofactor evidence="8">
        <name>Mn(2+)</name>
        <dbReference type="ChEBI" id="CHEBI:29035"/>
    </cofactor>
    <text evidence="8">Divalent metal cations. Mg(2+) or Mn(2+).</text>
</comment>
<dbReference type="Gene3D" id="3.90.79.10">
    <property type="entry name" value="Nucleoside Triphosphate Pyrophosphohydrolase"/>
    <property type="match status" value="1"/>
</dbReference>
<feature type="binding site" evidence="8">
    <location>
        <position position="177"/>
    </location>
    <ligand>
        <name>a divalent metal cation</name>
        <dbReference type="ChEBI" id="CHEBI:60240"/>
        <label>2</label>
    </ligand>
</feature>
<name>A0ABW3IAH0_9PAST</name>
<evidence type="ECO:0000313" key="10">
    <source>
        <dbReference type="EMBL" id="MFD0966560.1"/>
    </source>
</evidence>
<dbReference type="InterPro" id="IPR015376">
    <property type="entry name" value="Znr_NADH_PPase"/>
</dbReference>
<dbReference type="Pfam" id="PF09297">
    <property type="entry name" value="Zn_ribbon_NUD"/>
    <property type="match status" value="1"/>
</dbReference>
<organism evidence="10 11">
    <name type="scientific">Seminibacterium arietis</name>
    <dbReference type="NCBI Taxonomy" id="1173502"/>
    <lineage>
        <taxon>Bacteria</taxon>
        <taxon>Pseudomonadati</taxon>
        <taxon>Pseudomonadota</taxon>
        <taxon>Gammaproteobacteria</taxon>
        <taxon>Pasteurellales</taxon>
        <taxon>Pasteurellaceae</taxon>
        <taxon>Seminibacterium</taxon>
    </lineage>
</organism>
<dbReference type="InterPro" id="IPR020084">
    <property type="entry name" value="NUDIX_hydrolase_CS"/>
</dbReference>
<dbReference type="PANTHER" id="PTHR42904:SF6">
    <property type="entry name" value="NAD-CAPPED RNA HYDROLASE NUDT12"/>
    <property type="match status" value="1"/>
</dbReference>
<feature type="binding site" evidence="8">
    <location>
        <position position="177"/>
    </location>
    <ligand>
        <name>a divalent metal cation</name>
        <dbReference type="ChEBI" id="CHEBI:60240"/>
        <label>3</label>
    </ligand>
</feature>
<dbReference type="InterPro" id="IPR015797">
    <property type="entry name" value="NUDIX_hydrolase-like_dom_sf"/>
</dbReference>
<evidence type="ECO:0000256" key="2">
    <source>
        <dbReference type="ARBA" id="ARBA00022723"/>
    </source>
</evidence>
<feature type="binding site" evidence="8">
    <location>
        <position position="181"/>
    </location>
    <ligand>
        <name>a divalent metal cation</name>
        <dbReference type="ChEBI" id="CHEBI:60240"/>
        <label>3</label>
    </ligand>
</feature>
<feature type="binding site" evidence="8">
    <location>
        <position position="99"/>
    </location>
    <ligand>
        <name>Zn(2+)</name>
        <dbReference type="ChEBI" id="CHEBI:29105"/>
    </ligand>
</feature>
<keyword evidence="8" id="KW-0862">Zinc</keyword>
<keyword evidence="2 8" id="KW-0479">Metal-binding</keyword>
<dbReference type="CDD" id="cd03429">
    <property type="entry name" value="NUDIX_NADH_pyrophosphatase_Nudt13"/>
    <property type="match status" value="1"/>
</dbReference>
<evidence type="ECO:0000256" key="3">
    <source>
        <dbReference type="ARBA" id="ARBA00022801"/>
    </source>
</evidence>
<feature type="binding site" evidence="8">
    <location>
        <position position="127"/>
    </location>
    <ligand>
        <name>substrate</name>
    </ligand>
</feature>
<dbReference type="InterPro" id="IPR049734">
    <property type="entry name" value="NudC-like_C"/>
</dbReference>
<feature type="binding site" evidence="8">
    <location>
        <position position="112"/>
    </location>
    <ligand>
        <name>substrate</name>
    </ligand>
</feature>
<dbReference type="PROSITE" id="PS00893">
    <property type="entry name" value="NUDIX_BOX"/>
    <property type="match status" value="1"/>
</dbReference>
<feature type="short sequence motif" description="Nudix box" evidence="8">
    <location>
        <begin position="162"/>
        <end position="183"/>
    </location>
</feature>
<comment type="function">
    <text evidence="8">mRNA decapping enzyme that specifically removes the nicotinamide adenine dinucleotide (NAD) cap from a subset of mRNAs by hydrolyzing the diphosphate linkage to produce nicotinamide mononucleotide (NMN) and 5' monophosphate mRNA. The NAD-cap is present at the 5'-end of some mRNAs and stabilizes RNA against 5'-processing. Has preference for mRNAs with a 5'-end purine. Catalyzes the hydrolysis of a broad range of dinucleotide pyrophosphates.</text>
</comment>
<evidence type="ECO:0000256" key="4">
    <source>
        <dbReference type="ARBA" id="ARBA00022842"/>
    </source>
</evidence>
<feature type="binding site" evidence="8">
    <location>
        <position position="102"/>
    </location>
    <ligand>
        <name>Zn(2+)</name>
        <dbReference type="ChEBI" id="CHEBI:29105"/>
    </ligand>
</feature>
<dbReference type="HAMAP" id="MF_00297">
    <property type="entry name" value="Nudix_NudC"/>
    <property type="match status" value="1"/>
</dbReference>
<evidence type="ECO:0000256" key="6">
    <source>
        <dbReference type="ARBA" id="ARBA00023211"/>
    </source>
</evidence>
<gene>
    <name evidence="8 10" type="primary">nudC</name>
    <name evidence="10" type="ORF">ACFQ02_06880</name>
</gene>
<dbReference type="Gene3D" id="3.90.79.20">
    <property type="match status" value="1"/>
</dbReference>
<comment type="caution">
    <text evidence="10">The sequence shown here is derived from an EMBL/GenBank/DDBJ whole genome shotgun (WGS) entry which is preliminary data.</text>
</comment>
<feature type="binding site" evidence="8">
    <location>
        <position position="245"/>
    </location>
    <ligand>
        <name>substrate</name>
    </ligand>
</feature>
<dbReference type="NCBIfam" id="NF001299">
    <property type="entry name" value="PRK00241.1"/>
    <property type="match status" value="1"/>
</dbReference>
<comment type="catalytic activity">
    <reaction evidence="8">
        <text>NADH + H2O = reduced beta-nicotinamide D-ribonucleotide + AMP + 2 H(+)</text>
        <dbReference type="Rhea" id="RHEA:48868"/>
        <dbReference type="ChEBI" id="CHEBI:15377"/>
        <dbReference type="ChEBI" id="CHEBI:15378"/>
        <dbReference type="ChEBI" id="CHEBI:57945"/>
        <dbReference type="ChEBI" id="CHEBI:90832"/>
        <dbReference type="ChEBI" id="CHEBI:456215"/>
        <dbReference type="EC" id="3.6.1.22"/>
    </reaction>
</comment>
<dbReference type="Pfam" id="PF00293">
    <property type="entry name" value="NUDIX"/>
    <property type="match status" value="1"/>
</dbReference>
<reference evidence="11" key="1">
    <citation type="journal article" date="2019" name="Int. J. Syst. Evol. Microbiol.">
        <title>The Global Catalogue of Microorganisms (GCM) 10K type strain sequencing project: providing services to taxonomists for standard genome sequencing and annotation.</title>
        <authorList>
            <consortium name="The Broad Institute Genomics Platform"/>
            <consortium name="The Broad Institute Genome Sequencing Center for Infectious Disease"/>
            <person name="Wu L."/>
            <person name="Ma J."/>
        </authorList>
    </citation>
    <scope>NUCLEOTIDE SEQUENCE [LARGE SCALE GENOMIC DNA]</scope>
    <source>
        <strain evidence="11">CCUG 61707</strain>
    </source>
</reference>
<dbReference type="PROSITE" id="PS51462">
    <property type="entry name" value="NUDIX"/>
    <property type="match status" value="1"/>
</dbReference>
<dbReference type="Proteomes" id="UP001596996">
    <property type="component" value="Unassembled WGS sequence"/>
</dbReference>
<feature type="binding site" evidence="8">
    <location>
        <position position="122"/>
    </location>
    <ligand>
        <name>Zn(2+)</name>
        <dbReference type="ChEBI" id="CHEBI:29105"/>
    </ligand>
</feature>